<feature type="compositionally biased region" description="Basic and acidic residues" evidence="9">
    <location>
        <begin position="389"/>
        <end position="401"/>
    </location>
</feature>
<dbReference type="InterPro" id="IPR001452">
    <property type="entry name" value="SH3_domain"/>
</dbReference>
<evidence type="ECO:0000259" key="10">
    <source>
        <dbReference type="PROSITE" id="PS50002"/>
    </source>
</evidence>
<dbReference type="Pfam" id="PF00097">
    <property type="entry name" value="zf-C3HC4"/>
    <property type="match status" value="1"/>
</dbReference>
<dbReference type="InterPro" id="IPR001841">
    <property type="entry name" value="Znf_RING"/>
</dbReference>
<dbReference type="GO" id="GO:0008270">
    <property type="term" value="F:zinc ion binding"/>
    <property type="evidence" value="ECO:0007669"/>
    <property type="project" value="UniProtKB-KW"/>
</dbReference>
<keyword evidence="2 8" id="KW-0728">SH3 domain</keyword>
<evidence type="ECO:0000256" key="1">
    <source>
        <dbReference type="ARBA" id="ARBA00008649"/>
    </source>
</evidence>
<organism evidence="12 13">
    <name type="scientific">Acrodontium crateriforme</name>
    <dbReference type="NCBI Taxonomy" id="150365"/>
    <lineage>
        <taxon>Eukaryota</taxon>
        <taxon>Fungi</taxon>
        <taxon>Dikarya</taxon>
        <taxon>Ascomycota</taxon>
        <taxon>Pezizomycotina</taxon>
        <taxon>Dothideomycetes</taxon>
        <taxon>Dothideomycetidae</taxon>
        <taxon>Mycosphaerellales</taxon>
        <taxon>Teratosphaeriaceae</taxon>
        <taxon>Acrodontium</taxon>
    </lineage>
</organism>
<feature type="compositionally biased region" description="Basic and acidic residues" evidence="9">
    <location>
        <begin position="304"/>
        <end position="324"/>
    </location>
</feature>
<comment type="similarity">
    <text evidence="1">Belongs to the SH3RF family.</text>
</comment>
<evidence type="ECO:0000256" key="2">
    <source>
        <dbReference type="ARBA" id="ARBA00022443"/>
    </source>
</evidence>
<dbReference type="SUPFAM" id="SSF50044">
    <property type="entry name" value="SH3-domain"/>
    <property type="match status" value="1"/>
</dbReference>
<dbReference type="InterPro" id="IPR013083">
    <property type="entry name" value="Znf_RING/FYVE/PHD"/>
</dbReference>
<dbReference type="InterPro" id="IPR036028">
    <property type="entry name" value="SH3-like_dom_sf"/>
</dbReference>
<evidence type="ECO:0000256" key="6">
    <source>
        <dbReference type="ARBA" id="ARBA00022843"/>
    </source>
</evidence>
<evidence type="ECO:0000256" key="7">
    <source>
        <dbReference type="PROSITE-ProRule" id="PRU00175"/>
    </source>
</evidence>
<feature type="compositionally biased region" description="Polar residues" evidence="9">
    <location>
        <begin position="354"/>
        <end position="388"/>
    </location>
</feature>
<dbReference type="Gene3D" id="3.30.60.90">
    <property type="match status" value="1"/>
</dbReference>
<dbReference type="SMART" id="SM00184">
    <property type="entry name" value="RING"/>
    <property type="match status" value="1"/>
</dbReference>
<accession>A0AAQ3MA03</accession>
<feature type="region of interest" description="Disordered" evidence="9">
    <location>
        <begin position="144"/>
        <end position="196"/>
    </location>
</feature>
<protein>
    <recommendedName>
        <fullName evidence="14">RING-type domain-containing protein</fullName>
    </recommendedName>
</protein>
<dbReference type="PROSITE" id="PS50089">
    <property type="entry name" value="ZF_RING_2"/>
    <property type="match status" value="1"/>
</dbReference>
<dbReference type="PANTHER" id="PTHR16079:SF4">
    <property type="entry name" value="E3 UBIQUITIN-PROTEIN LIGASE CHFR"/>
    <property type="match status" value="1"/>
</dbReference>
<dbReference type="Gene3D" id="2.30.30.40">
    <property type="entry name" value="SH3 Domains"/>
    <property type="match status" value="1"/>
</dbReference>
<evidence type="ECO:0000259" key="11">
    <source>
        <dbReference type="PROSITE" id="PS50089"/>
    </source>
</evidence>
<feature type="compositionally biased region" description="Low complexity" evidence="9">
    <location>
        <begin position="175"/>
        <end position="192"/>
    </location>
</feature>
<evidence type="ECO:0000313" key="13">
    <source>
        <dbReference type="Proteomes" id="UP001303373"/>
    </source>
</evidence>
<feature type="region of interest" description="Disordered" evidence="9">
    <location>
        <begin position="268"/>
        <end position="471"/>
    </location>
</feature>
<evidence type="ECO:0000256" key="4">
    <source>
        <dbReference type="ARBA" id="ARBA00022771"/>
    </source>
</evidence>
<dbReference type="PANTHER" id="PTHR16079">
    <property type="entry name" value="UBIQUITIN LIGASE PROTEIN CHFR"/>
    <property type="match status" value="1"/>
</dbReference>
<dbReference type="GO" id="GO:0016567">
    <property type="term" value="P:protein ubiquitination"/>
    <property type="evidence" value="ECO:0007669"/>
    <property type="project" value="TreeGrafter"/>
</dbReference>
<sequence>MAEDRTNDAFMDMEKELTCSICTDVLFQPLTLLDCLHTFCGSCLKEWFAWQATAATQSRRPLPQQPYTCPSCRESVRGTKADWRLTTLLEGFLKANPDKGKTEEEKEEMRKHYKLGEDVIPKVIVPESEEDSEDERLIAQVREMSMAGIDPEAARRRADHSSRTRGQRRGETQTRARGSGRSSGQREGTQQSMPLTEARLRERDGVEHHIEHQSSLRSLLSASPVDSHDVQQEILQSIYSEGLLDGIDLDNLTPEQEEELTERIAEAYRRRQRRRDRSNNRERGQQSSRSPQPPPISSSTSPESTERHRSRETSRGNSTPERRNTPPRSRPPISRPHVFEQATLEPSRQHRRNTSATSQRSTLSVNPPPTHTTQSALPIQQANRSATDLSDRPRTAEANQERRRRVSGNARSTTDPEYETMRAQAHRMRASSNNNRDSAVTSRPATSSGSPGEARPANINSSTSLVPFSNSTASATPQQIVRPVISLANFAPEPLSHAANVTPAPAVKCDRCNKTDIQYDLHYHCSWCRGGHFDLCLSCYRGGRGCEHWFGFGYMAYERWHRSAPPEGRTSSHERPHVLSPRRYVRHTVENPATGDTETLQEGAFCEICFSSANESYWYCGWCLEGAWGVCSTCLERGKHCTHPLLPIAHLNSLRTPASHQDPTKTSFINLPHLRQDSYSIMATPATDCDICHRTIPPTNTRFHCYTCSNGDYDICTECYHNLVTTGKISSANGPTGWRRCLQAHRMAIITHQDLPTGGQQRLTLRPPIGGWRLKDDLSSAPTALPPADHTLGMRCLASWSRFPDSNVRDELCFPKNAEIREVEEINSDWYLGVYAGAVGLFPSNHVRKL</sequence>
<proteinExistence type="inferred from homology"/>
<evidence type="ECO:0000256" key="5">
    <source>
        <dbReference type="ARBA" id="ARBA00022833"/>
    </source>
</evidence>
<evidence type="ECO:0000256" key="3">
    <source>
        <dbReference type="ARBA" id="ARBA00022723"/>
    </source>
</evidence>
<evidence type="ECO:0000256" key="8">
    <source>
        <dbReference type="PROSITE-ProRule" id="PRU00192"/>
    </source>
</evidence>
<keyword evidence="3" id="KW-0479">Metal-binding</keyword>
<feature type="domain" description="SH3" evidence="10">
    <location>
        <begin position="791"/>
        <end position="850"/>
    </location>
</feature>
<keyword evidence="13" id="KW-1185">Reference proteome</keyword>
<dbReference type="PROSITE" id="PS50002">
    <property type="entry name" value="SH3"/>
    <property type="match status" value="1"/>
</dbReference>
<dbReference type="InterPro" id="IPR018957">
    <property type="entry name" value="Znf_C3HC4_RING-type"/>
</dbReference>
<dbReference type="SUPFAM" id="SSF57850">
    <property type="entry name" value="RING/U-box"/>
    <property type="match status" value="3"/>
</dbReference>
<dbReference type="PROSITE" id="PS00518">
    <property type="entry name" value="ZF_RING_1"/>
    <property type="match status" value="1"/>
</dbReference>
<gene>
    <name evidence="12" type="ORF">R9X50_00560900</name>
</gene>
<feature type="compositionally biased region" description="Polar residues" evidence="9">
    <location>
        <begin position="458"/>
        <end position="471"/>
    </location>
</feature>
<evidence type="ECO:0000313" key="12">
    <source>
        <dbReference type="EMBL" id="WPH02741.1"/>
    </source>
</evidence>
<feature type="compositionally biased region" description="Basic and acidic residues" evidence="9">
    <location>
        <begin position="152"/>
        <end position="174"/>
    </location>
</feature>
<dbReference type="GO" id="GO:0004842">
    <property type="term" value="F:ubiquitin-protein transferase activity"/>
    <property type="evidence" value="ECO:0007669"/>
    <property type="project" value="TreeGrafter"/>
</dbReference>
<dbReference type="GO" id="GO:0005634">
    <property type="term" value="C:nucleus"/>
    <property type="evidence" value="ECO:0007669"/>
    <property type="project" value="TreeGrafter"/>
</dbReference>
<keyword evidence="4 7" id="KW-0863">Zinc-finger</keyword>
<reference evidence="12 13" key="1">
    <citation type="submission" date="2023-11" db="EMBL/GenBank/DDBJ databases">
        <title>An acidophilic fungus is an integral part of prey digestion in a carnivorous sundew plant.</title>
        <authorList>
            <person name="Tsai I.J."/>
        </authorList>
    </citation>
    <scope>NUCLEOTIDE SEQUENCE [LARGE SCALE GENOMIC DNA]</scope>
    <source>
        <strain evidence="12">169a</strain>
    </source>
</reference>
<evidence type="ECO:0008006" key="14">
    <source>
        <dbReference type="Google" id="ProtNLM"/>
    </source>
</evidence>
<dbReference type="GO" id="GO:0006511">
    <property type="term" value="P:ubiquitin-dependent protein catabolic process"/>
    <property type="evidence" value="ECO:0007669"/>
    <property type="project" value="TreeGrafter"/>
</dbReference>
<dbReference type="Proteomes" id="UP001303373">
    <property type="component" value="Chromosome 9"/>
</dbReference>
<dbReference type="InterPro" id="IPR017907">
    <property type="entry name" value="Znf_RING_CS"/>
</dbReference>
<name>A0AAQ3MA03_9PEZI</name>
<dbReference type="Gene3D" id="3.30.40.10">
    <property type="entry name" value="Zinc/RING finger domain, C3HC4 (zinc finger)"/>
    <property type="match status" value="1"/>
</dbReference>
<dbReference type="InterPro" id="IPR043145">
    <property type="entry name" value="Znf_ZZ_sf"/>
</dbReference>
<dbReference type="EMBL" id="CP138588">
    <property type="protein sequence ID" value="WPH02741.1"/>
    <property type="molecule type" value="Genomic_DNA"/>
</dbReference>
<feature type="compositionally biased region" description="Polar residues" evidence="9">
    <location>
        <begin position="430"/>
        <end position="450"/>
    </location>
</feature>
<keyword evidence="5" id="KW-0862">Zinc</keyword>
<keyword evidence="6" id="KW-0832">Ubl conjugation</keyword>
<evidence type="ECO:0000256" key="9">
    <source>
        <dbReference type="SAM" id="MobiDB-lite"/>
    </source>
</evidence>
<feature type="domain" description="RING-type" evidence="11">
    <location>
        <begin position="19"/>
        <end position="73"/>
    </location>
</feature>
<dbReference type="InterPro" id="IPR052256">
    <property type="entry name" value="E3_ubiquitin-ligase_CHFR"/>
</dbReference>
<dbReference type="AlphaFoldDB" id="A0AAQ3MA03"/>